<dbReference type="InterPro" id="IPR023398">
    <property type="entry name" value="TIF_eIF4e-like"/>
</dbReference>
<dbReference type="Pfam" id="PF08939">
    <property type="entry name" value="Bles03"/>
    <property type="match status" value="1"/>
</dbReference>
<protein>
    <submittedName>
        <fullName evidence="2">Uncharacterized protein</fullName>
    </submittedName>
</protein>
<organism evidence="2 3">
    <name type="scientific">Fistulina hepatica ATCC 64428</name>
    <dbReference type="NCBI Taxonomy" id="1128425"/>
    <lineage>
        <taxon>Eukaryota</taxon>
        <taxon>Fungi</taxon>
        <taxon>Dikarya</taxon>
        <taxon>Basidiomycota</taxon>
        <taxon>Agaricomycotina</taxon>
        <taxon>Agaricomycetes</taxon>
        <taxon>Agaricomycetidae</taxon>
        <taxon>Agaricales</taxon>
        <taxon>Fistulinaceae</taxon>
        <taxon>Fistulina</taxon>
    </lineage>
</organism>
<evidence type="ECO:0000313" key="3">
    <source>
        <dbReference type="Proteomes" id="UP000054144"/>
    </source>
</evidence>
<dbReference type="PANTHER" id="PTHR31977:SF1">
    <property type="entry name" value="UPF0696 PROTEIN C11ORF68"/>
    <property type="match status" value="1"/>
</dbReference>
<evidence type="ECO:0000313" key="2">
    <source>
        <dbReference type="EMBL" id="KIY50271.1"/>
    </source>
</evidence>
<feature type="non-terminal residue" evidence="2">
    <location>
        <position position="1"/>
    </location>
</feature>
<keyword evidence="3" id="KW-1185">Reference proteome</keyword>
<dbReference type="SUPFAM" id="SSF55418">
    <property type="entry name" value="eIF4e-like"/>
    <property type="match status" value="1"/>
</dbReference>
<comment type="similarity">
    <text evidence="1">Belongs to the UPF0696 family.</text>
</comment>
<evidence type="ECO:0000256" key="1">
    <source>
        <dbReference type="ARBA" id="ARBA00010568"/>
    </source>
</evidence>
<sequence length="258" mass="29053">KYAWYKGEDNELTLEQFLTKYKPSMVQDDGTKPWIWIRGTGSLDSHENPLLQGLEELLILLWGLQMADDIFGQKNDAKIPIRSNKKTGVKGKKEVREQVQAEAAEKLKNISLKRGYTHGKWQVDYLLIFAPPDKVDVIWTSIANSLVNGPLSTTSARLAKVSTCRRDGAENVQRLICIYLPDVYDKDSVMKVLLRNHGLNLSGVKPDLYTAIGIDSKHPSGIPSTIWKRNVLLSEAESKALKDAYFAELSQHKKNTTT</sequence>
<dbReference type="AlphaFoldDB" id="A0A0D7AG57"/>
<dbReference type="PANTHER" id="PTHR31977">
    <property type="entry name" value="UPF0696 PROTEIN C11ORF68"/>
    <property type="match status" value="1"/>
</dbReference>
<dbReference type="EMBL" id="KN881676">
    <property type="protein sequence ID" value="KIY50271.1"/>
    <property type="molecule type" value="Genomic_DNA"/>
</dbReference>
<dbReference type="Gene3D" id="3.30.760.10">
    <property type="entry name" value="RNA Cap, Translation Initiation Factor Eif4e"/>
    <property type="match status" value="1"/>
</dbReference>
<proteinExistence type="inferred from homology"/>
<reference evidence="2 3" key="1">
    <citation type="journal article" date="2015" name="Fungal Genet. Biol.">
        <title>Evolution of novel wood decay mechanisms in Agaricales revealed by the genome sequences of Fistulina hepatica and Cylindrobasidium torrendii.</title>
        <authorList>
            <person name="Floudas D."/>
            <person name="Held B.W."/>
            <person name="Riley R."/>
            <person name="Nagy L.G."/>
            <person name="Koehler G."/>
            <person name="Ransdell A.S."/>
            <person name="Younus H."/>
            <person name="Chow J."/>
            <person name="Chiniquy J."/>
            <person name="Lipzen A."/>
            <person name="Tritt A."/>
            <person name="Sun H."/>
            <person name="Haridas S."/>
            <person name="LaButti K."/>
            <person name="Ohm R.A."/>
            <person name="Kues U."/>
            <person name="Blanchette R.A."/>
            <person name="Grigoriev I.V."/>
            <person name="Minto R.E."/>
            <person name="Hibbett D.S."/>
        </authorList>
    </citation>
    <scope>NUCLEOTIDE SEQUENCE [LARGE SCALE GENOMIC DNA]</scope>
    <source>
        <strain evidence="2 3">ATCC 64428</strain>
    </source>
</reference>
<gene>
    <name evidence="2" type="ORF">FISHEDRAFT_8058</name>
</gene>
<feature type="non-terminal residue" evidence="2">
    <location>
        <position position="258"/>
    </location>
</feature>
<dbReference type="InterPro" id="IPR015034">
    <property type="entry name" value="Bles03"/>
</dbReference>
<name>A0A0D7AG57_9AGAR</name>
<dbReference type="OrthoDB" id="10067381at2759"/>
<dbReference type="Proteomes" id="UP000054144">
    <property type="component" value="Unassembled WGS sequence"/>
</dbReference>
<accession>A0A0D7AG57</accession>